<dbReference type="SUPFAM" id="SSF49313">
    <property type="entry name" value="Cadherin-like"/>
    <property type="match status" value="1"/>
</dbReference>
<organism evidence="2 3">
    <name type="scientific">Prosthecobacter algae</name>
    <dbReference type="NCBI Taxonomy" id="1144682"/>
    <lineage>
        <taxon>Bacteria</taxon>
        <taxon>Pseudomonadati</taxon>
        <taxon>Verrucomicrobiota</taxon>
        <taxon>Verrucomicrobiia</taxon>
        <taxon>Verrucomicrobiales</taxon>
        <taxon>Verrucomicrobiaceae</taxon>
        <taxon>Prosthecobacter</taxon>
    </lineage>
</organism>
<dbReference type="NCBIfam" id="TIGR02608">
    <property type="entry name" value="delta_60_rpt"/>
    <property type="match status" value="3"/>
</dbReference>
<evidence type="ECO:0000259" key="1">
    <source>
        <dbReference type="Pfam" id="PF13004"/>
    </source>
</evidence>
<dbReference type="InterPro" id="IPR013431">
    <property type="entry name" value="Delta_60_rpt"/>
</dbReference>
<dbReference type="InterPro" id="IPR024361">
    <property type="entry name" value="BACON"/>
</dbReference>
<reference evidence="3" key="1">
    <citation type="journal article" date="2019" name="Int. J. Syst. Evol. Microbiol.">
        <title>The Global Catalogue of Microorganisms (GCM) 10K type strain sequencing project: providing services to taxonomists for standard genome sequencing and annotation.</title>
        <authorList>
            <consortium name="The Broad Institute Genomics Platform"/>
            <consortium name="The Broad Institute Genome Sequencing Center for Infectious Disease"/>
            <person name="Wu L."/>
            <person name="Ma J."/>
        </authorList>
    </citation>
    <scope>NUCLEOTIDE SEQUENCE [LARGE SCALE GENOMIC DNA]</scope>
    <source>
        <strain evidence="3">JCM 18053</strain>
    </source>
</reference>
<dbReference type="Pfam" id="PF13004">
    <property type="entry name" value="BACON"/>
    <property type="match status" value="1"/>
</dbReference>
<protein>
    <recommendedName>
        <fullName evidence="1">BACON domain-containing protein</fullName>
    </recommendedName>
</protein>
<dbReference type="InterPro" id="IPR036116">
    <property type="entry name" value="FN3_sf"/>
</dbReference>
<name>A0ABP9PMK4_9BACT</name>
<sequence>MDETYESPVWGDIFAMLELPDGRTLVSGDLSSRLGSTQMAVGRLLADGSLDATYPVVSSNGDIEAMILQPDGKILLYGTFTQILEQSRNGCARLNADGTLDTSFVPALGSSARIEAAVLQADGKILLAGPFGNINSSTLTLIRLNSDGSFDRSLEAYSSSWHASNLLMQKNGSIVLSGSFEKLNQVPVNRVARLHNGPATESLTVPDATRVLWERGGTAPEALDVYFECSTDEGETWTWLGQGSYITSGWELTGLNLPAAGKVRARAVLQSGHKSRSRGLVETVAAFAFTPAALVVEDGAGQPWVSGASADFGQAGLGGVQRQNLVLKNTGETRLEDIRVEIDGVNAADFRLLEPAIATLPKAGEQSLQLLFIPSQLGTRTAVARIYSSDLTEPMQIQLTGVGIKPLVPTVKTLPATEVHPASVRLNGTVNIRGLVREVFFEYGTTPSLGNLRMLSAGTEEGFEDQTVQQTLSGLLPKTRYYFRIRAASAEGGAVGATLSFVTGNSAPVARDDQWIFVRTPGSLSLNVLANDEDPDGDALSLASFTPPLPEGSGSLVKVGNALVYTPSESGYQSSFTYRVKDAAGALSEPATVRITLNVANLSASNSGLISAAGQTYSLNLRTYALWKVLNPLPWVRVDVMEGFGDRRLQITVLPNTTVKPRSGTISIGYATHAITQDGVLLPVLEQPGLPLPPAYVGAAFELPISTQNLPVIYTVKNLPPGLTISGATGVISGVPTRAGNYAISIKARNVAGAAVDTVLLDLDVNELPREFQGRHEGVISINESQPRSLGGRYELTVTATGAFTGKVTLGSKTEAMKGSLAVDPAVPTKAIGTTTLTSGKNAPLRQFKVELHSDGDGSHEAELLTGGVKTDDGHGWWIPWNGKDRLATAYAETYSFVTSPVESEGSAPEGHGYGSFSVVEKTGAVKISGRLADGTPYISSAFVSGRGDIVVYQSLYSQGGALVGGLAVESHENRALNGVLGALDWVKHPVDIKVKDLAYRGGFGVLELGPRGGVLPKLAPGGRILDLPESESPQAELKFSGGGGPAPFDAEVIVTNPSAKGLTNKATVSTTPEAVTLPVLDVKKGTFSGSFTLAGSAPSLNRKTAFSGQIVQIEGVVKGYGFFMLPELPAEGGSLKTSSRHSGAVLFQAAPSP</sequence>
<dbReference type="EMBL" id="BAABIA010000011">
    <property type="protein sequence ID" value="GAA5148204.1"/>
    <property type="molecule type" value="Genomic_DNA"/>
</dbReference>
<dbReference type="Gene3D" id="2.60.40.10">
    <property type="entry name" value="Immunoglobulins"/>
    <property type="match status" value="3"/>
</dbReference>
<dbReference type="CDD" id="cd14948">
    <property type="entry name" value="BACON"/>
    <property type="match status" value="1"/>
</dbReference>
<dbReference type="Pfam" id="PF05345">
    <property type="entry name" value="He_PIG"/>
    <property type="match status" value="1"/>
</dbReference>
<accession>A0ABP9PMK4</accession>
<keyword evidence="3" id="KW-1185">Reference proteome</keyword>
<dbReference type="SUPFAM" id="SSF49265">
    <property type="entry name" value="Fibronectin type III"/>
    <property type="match status" value="1"/>
</dbReference>
<dbReference type="Pfam" id="PF17164">
    <property type="entry name" value="DUF5122"/>
    <property type="match status" value="4"/>
</dbReference>
<dbReference type="InterPro" id="IPR013783">
    <property type="entry name" value="Ig-like_fold"/>
</dbReference>
<dbReference type="Proteomes" id="UP001499852">
    <property type="component" value="Unassembled WGS sequence"/>
</dbReference>
<evidence type="ECO:0000313" key="2">
    <source>
        <dbReference type="EMBL" id="GAA5148204.1"/>
    </source>
</evidence>
<dbReference type="Gene3D" id="2.80.10.50">
    <property type="match status" value="1"/>
</dbReference>
<dbReference type="InterPro" id="IPR015919">
    <property type="entry name" value="Cadherin-like_sf"/>
</dbReference>
<proteinExistence type="predicted"/>
<comment type="caution">
    <text evidence="2">The sequence shown here is derived from an EMBL/GenBank/DDBJ whole genome shotgun (WGS) entry which is preliminary data.</text>
</comment>
<evidence type="ECO:0000313" key="3">
    <source>
        <dbReference type="Proteomes" id="UP001499852"/>
    </source>
</evidence>
<gene>
    <name evidence="2" type="ORF">GCM10023213_44010</name>
</gene>
<feature type="domain" description="BACON" evidence="1">
    <location>
        <begin position="634"/>
        <end position="671"/>
    </location>
</feature>
<dbReference type="Pfam" id="PF17963">
    <property type="entry name" value="Big_9"/>
    <property type="match status" value="1"/>
</dbReference>